<keyword evidence="7" id="KW-0175">Coiled coil</keyword>
<dbReference type="InterPro" id="IPR023408">
    <property type="entry name" value="MscS_beta-dom_sf"/>
</dbReference>
<keyword evidence="10" id="KW-0732">Signal</keyword>
<feature type="region of interest" description="Disordered" evidence="8">
    <location>
        <begin position="761"/>
        <end position="805"/>
    </location>
</feature>
<dbReference type="SUPFAM" id="SSF82689">
    <property type="entry name" value="Mechanosensitive channel protein MscS (YggB), C-terminal domain"/>
    <property type="match status" value="1"/>
</dbReference>
<feature type="transmembrane region" description="Helical" evidence="9">
    <location>
        <begin position="204"/>
        <end position="221"/>
    </location>
</feature>
<reference evidence="14 15" key="1">
    <citation type="submission" date="2018-07" db="EMBL/GenBank/DDBJ databases">
        <title>Rhodosalinus sp. strain E84T genomic sequence and assembly.</title>
        <authorList>
            <person name="Liu Z.-W."/>
            <person name="Lu D.-C."/>
        </authorList>
    </citation>
    <scope>NUCLEOTIDE SEQUENCE [LARGE SCALE GENOMIC DNA]</scope>
    <source>
        <strain evidence="14 15">E84</strain>
    </source>
</reference>
<name>A0A365UAP2_9RHOB</name>
<feature type="transmembrane region" description="Helical" evidence="9">
    <location>
        <begin position="457"/>
        <end position="480"/>
    </location>
</feature>
<keyword evidence="3" id="KW-1003">Cell membrane</keyword>
<dbReference type="SUPFAM" id="SSF50182">
    <property type="entry name" value="Sm-like ribonucleoproteins"/>
    <property type="match status" value="1"/>
</dbReference>
<evidence type="ECO:0000256" key="10">
    <source>
        <dbReference type="SAM" id="SignalP"/>
    </source>
</evidence>
<dbReference type="GO" id="GO:0008381">
    <property type="term" value="F:mechanosensitive monoatomic ion channel activity"/>
    <property type="evidence" value="ECO:0007669"/>
    <property type="project" value="UniProtKB-ARBA"/>
</dbReference>
<feature type="domain" description="Mechanosensitive ion channel MscS" evidence="11">
    <location>
        <begin position="591"/>
        <end position="658"/>
    </location>
</feature>
<dbReference type="SUPFAM" id="SSF82861">
    <property type="entry name" value="Mechanosensitive channel protein MscS (YggB), transmembrane region"/>
    <property type="match status" value="1"/>
</dbReference>
<feature type="transmembrane region" description="Helical" evidence="9">
    <location>
        <begin position="393"/>
        <end position="414"/>
    </location>
</feature>
<evidence type="ECO:0000256" key="8">
    <source>
        <dbReference type="SAM" id="MobiDB-lite"/>
    </source>
</evidence>
<feature type="transmembrane region" description="Helical" evidence="9">
    <location>
        <begin position="508"/>
        <end position="525"/>
    </location>
</feature>
<organism evidence="14 15">
    <name type="scientific">Rhodosalinus halophilus</name>
    <dbReference type="NCBI Taxonomy" id="2259333"/>
    <lineage>
        <taxon>Bacteria</taxon>
        <taxon>Pseudomonadati</taxon>
        <taxon>Pseudomonadota</taxon>
        <taxon>Alphaproteobacteria</taxon>
        <taxon>Rhodobacterales</taxon>
        <taxon>Paracoccaceae</taxon>
        <taxon>Rhodosalinus</taxon>
    </lineage>
</organism>
<evidence type="ECO:0000259" key="13">
    <source>
        <dbReference type="Pfam" id="PF21082"/>
    </source>
</evidence>
<dbReference type="Gene3D" id="1.10.287.1260">
    <property type="match status" value="1"/>
</dbReference>
<comment type="caution">
    <text evidence="14">The sequence shown here is derived from an EMBL/GenBank/DDBJ whole genome shotgun (WGS) entry which is preliminary data.</text>
</comment>
<dbReference type="OrthoDB" id="9799209at2"/>
<feature type="signal peptide" evidence="10">
    <location>
        <begin position="1"/>
        <end position="27"/>
    </location>
</feature>
<evidence type="ECO:0000259" key="12">
    <source>
        <dbReference type="Pfam" id="PF12607"/>
    </source>
</evidence>
<accession>A0A365UAP2</accession>
<dbReference type="PROSITE" id="PS01246">
    <property type="entry name" value="UPF0003"/>
    <property type="match status" value="1"/>
</dbReference>
<dbReference type="Pfam" id="PF12607">
    <property type="entry name" value="DUF3772"/>
    <property type="match status" value="1"/>
</dbReference>
<dbReference type="InterPro" id="IPR011066">
    <property type="entry name" value="MscS_channel_C_sf"/>
</dbReference>
<feature type="transmembrane region" description="Helical" evidence="9">
    <location>
        <begin position="420"/>
        <end position="436"/>
    </location>
</feature>
<keyword evidence="5 9" id="KW-1133">Transmembrane helix</keyword>
<dbReference type="Pfam" id="PF00924">
    <property type="entry name" value="MS_channel_2nd"/>
    <property type="match status" value="1"/>
</dbReference>
<dbReference type="AlphaFoldDB" id="A0A365UAP2"/>
<evidence type="ECO:0000256" key="4">
    <source>
        <dbReference type="ARBA" id="ARBA00022692"/>
    </source>
</evidence>
<keyword evidence="6 9" id="KW-0472">Membrane</keyword>
<dbReference type="InterPro" id="IPR006686">
    <property type="entry name" value="MscS_channel_CS"/>
</dbReference>
<comment type="similarity">
    <text evidence="2">Belongs to the MscS (TC 1.A.23) family.</text>
</comment>
<dbReference type="InterPro" id="IPR011014">
    <property type="entry name" value="MscS_channel_TM-2"/>
</dbReference>
<dbReference type="Pfam" id="PF21082">
    <property type="entry name" value="MS_channel_3rd"/>
    <property type="match status" value="1"/>
</dbReference>
<evidence type="ECO:0000313" key="14">
    <source>
        <dbReference type="EMBL" id="RBI85811.1"/>
    </source>
</evidence>
<feature type="transmembrane region" description="Helical" evidence="9">
    <location>
        <begin position="279"/>
        <end position="296"/>
    </location>
</feature>
<feature type="chain" id="PRO_5016561514" evidence="10">
    <location>
        <begin position="28"/>
        <end position="805"/>
    </location>
</feature>
<dbReference type="InterPro" id="IPR010920">
    <property type="entry name" value="LSM_dom_sf"/>
</dbReference>
<evidence type="ECO:0000256" key="2">
    <source>
        <dbReference type="ARBA" id="ARBA00008017"/>
    </source>
</evidence>
<dbReference type="PANTHER" id="PTHR30347:SF1">
    <property type="entry name" value="MECHANOSENSITIVE CHANNEL MSCK"/>
    <property type="match status" value="1"/>
</dbReference>
<gene>
    <name evidence="14" type="ORF">DRV85_08805</name>
</gene>
<feature type="compositionally biased region" description="Basic and acidic residues" evidence="8">
    <location>
        <begin position="790"/>
        <end position="805"/>
    </location>
</feature>
<keyword evidence="4 9" id="KW-0812">Transmembrane</keyword>
<evidence type="ECO:0000256" key="7">
    <source>
        <dbReference type="SAM" id="Coils"/>
    </source>
</evidence>
<sequence>MSRHLPRFANLAAIVLSFWLVVGAALAQTTAEPPDYEEWGRIAERAEQVVERGQASEDALEQLRAQIAQWRDRFLAAQSQNATRIQTLENQLEALGPPPEEGAEEPPEIAERRAELRARLESLRAPVRNAEEAFTRANGLIDEIDEIIRTRQVDELLSHGPSPLVPANWATALREASHAARSLETEVQTAIGTPSRVAEARDRLPVIVLLLAAGALLLLRGHRWVNNLGDLMRRRTRRGTGVWSLLISVGHIALPFAGLSAIVWAAALSGLAGPRLSQLLTFLPVAFALLLGYRWLGQRLYSPLDAEAVIPLEGGTRREARNYSTLLAGLLVVQLVIGAFVDLASLSQATEAVLQFPVTVLLGLVLFRMGVILSRFRGVELAENAFVNRVTRFMGRLSILVAVLAPLLAAVGYLNASLLIRPWVVTLAIAGLVLILQRLVRDVDQLLTGRETAGEGLLPVLIGMALTIAALPFFALVWGARTAELTEIWARFREGFVVGETRISPTDFLVLVVVFAAGYAATRALQNGLRNSVLPRTRLDKGAQTALVSGTGYVGIFLAALIAISATGLDLSSLAIVAGALSVGIGFGLQNIVSNFVAGIILLIERPVSEGDWIEVGGQMGIVRKISVRSTRIETFDRTDVIVPNGDFVSGVVTNWTRGNTIGRVIVPVGVAYGTDTRKVERILREVAEDHPLVLMDPPPSVFFRGFGADSLDFEIRAILRDVNWVLNVHSDMNHAIARRFAEEGVEIPFAQRDVWLRNPETLFPDRSTPPKAAAAAPEAAPPPRAPDPYLDRPETDAESDGDGR</sequence>
<feature type="transmembrane region" description="Helical" evidence="9">
    <location>
        <begin position="546"/>
        <end position="569"/>
    </location>
</feature>
<dbReference type="InterPro" id="IPR049278">
    <property type="entry name" value="MS_channel_C"/>
</dbReference>
<dbReference type="GO" id="GO:0005886">
    <property type="term" value="C:plasma membrane"/>
    <property type="evidence" value="ECO:0007669"/>
    <property type="project" value="UniProtKB-SubCell"/>
</dbReference>
<dbReference type="InterPro" id="IPR052702">
    <property type="entry name" value="MscS-like_channel"/>
</dbReference>
<evidence type="ECO:0000313" key="15">
    <source>
        <dbReference type="Proteomes" id="UP000253370"/>
    </source>
</evidence>
<evidence type="ECO:0000256" key="9">
    <source>
        <dbReference type="SAM" id="Phobius"/>
    </source>
</evidence>
<comment type="subcellular location">
    <subcellularLocation>
        <location evidence="1">Cell membrane</location>
        <topology evidence="1">Multi-pass membrane protein</topology>
    </subcellularLocation>
</comment>
<proteinExistence type="inferred from homology"/>
<dbReference type="Gene3D" id="2.30.30.60">
    <property type="match status" value="1"/>
</dbReference>
<dbReference type="Proteomes" id="UP000253370">
    <property type="component" value="Unassembled WGS sequence"/>
</dbReference>
<protein>
    <submittedName>
        <fullName evidence="14">DUF3772 domain-containing protein</fullName>
    </submittedName>
</protein>
<dbReference type="InterPro" id="IPR022249">
    <property type="entry name" value="DUF3772"/>
</dbReference>
<dbReference type="RefSeq" id="WP_113289070.1">
    <property type="nucleotide sequence ID" value="NZ_QNTQ01000006.1"/>
</dbReference>
<evidence type="ECO:0000256" key="6">
    <source>
        <dbReference type="ARBA" id="ARBA00023136"/>
    </source>
</evidence>
<evidence type="ECO:0000256" key="1">
    <source>
        <dbReference type="ARBA" id="ARBA00004651"/>
    </source>
</evidence>
<feature type="domain" description="Mechanosensitive ion channel MscS C-terminal" evidence="13">
    <location>
        <begin position="666"/>
        <end position="748"/>
    </location>
</feature>
<evidence type="ECO:0000259" key="11">
    <source>
        <dbReference type="Pfam" id="PF00924"/>
    </source>
</evidence>
<feature type="coiled-coil region" evidence="7">
    <location>
        <begin position="46"/>
        <end position="80"/>
    </location>
</feature>
<feature type="transmembrane region" description="Helical" evidence="9">
    <location>
        <begin position="352"/>
        <end position="373"/>
    </location>
</feature>
<evidence type="ECO:0000256" key="3">
    <source>
        <dbReference type="ARBA" id="ARBA00022475"/>
    </source>
</evidence>
<dbReference type="PANTHER" id="PTHR30347">
    <property type="entry name" value="POTASSIUM CHANNEL RELATED"/>
    <property type="match status" value="1"/>
</dbReference>
<feature type="compositionally biased region" description="Low complexity" evidence="8">
    <location>
        <begin position="770"/>
        <end position="779"/>
    </location>
</feature>
<feature type="transmembrane region" description="Helical" evidence="9">
    <location>
        <begin position="326"/>
        <end position="346"/>
    </location>
</feature>
<feature type="transmembrane region" description="Helical" evidence="9">
    <location>
        <begin position="242"/>
        <end position="267"/>
    </location>
</feature>
<dbReference type="InterPro" id="IPR006685">
    <property type="entry name" value="MscS_channel_2nd"/>
</dbReference>
<dbReference type="Gene3D" id="3.30.70.100">
    <property type="match status" value="1"/>
</dbReference>
<feature type="transmembrane region" description="Helical" evidence="9">
    <location>
        <begin position="575"/>
        <end position="604"/>
    </location>
</feature>
<keyword evidence="15" id="KW-1185">Reference proteome</keyword>
<feature type="domain" description="DUF3772" evidence="12">
    <location>
        <begin position="128"/>
        <end position="188"/>
    </location>
</feature>
<dbReference type="EMBL" id="QNTQ01000006">
    <property type="protein sequence ID" value="RBI85811.1"/>
    <property type="molecule type" value="Genomic_DNA"/>
</dbReference>
<evidence type="ECO:0000256" key="5">
    <source>
        <dbReference type="ARBA" id="ARBA00022989"/>
    </source>
</evidence>